<dbReference type="SMART" id="SM00233">
    <property type="entry name" value="PH"/>
    <property type="match status" value="1"/>
</dbReference>
<protein>
    <recommendedName>
        <fullName evidence="3">PH domain-containing protein</fullName>
    </recommendedName>
</protein>
<evidence type="ECO:0000313" key="4">
    <source>
        <dbReference type="EnsemblMetazoa" id="XP_038069822.1"/>
    </source>
</evidence>
<dbReference type="InterPro" id="IPR011993">
    <property type="entry name" value="PH-like_dom_sf"/>
</dbReference>
<feature type="region of interest" description="Disordered" evidence="1">
    <location>
        <begin position="468"/>
        <end position="496"/>
    </location>
</feature>
<dbReference type="Gene3D" id="2.30.29.30">
    <property type="entry name" value="Pleckstrin-homology domain (PH domain)/Phosphotyrosine-binding domain (PTB)"/>
    <property type="match status" value="1"/>
</dbReference>
<feature type="transmembrane region" description="Helical" evidence="2">
    <location>
        <begin position="697"/>
        <end position="717"/>
    </location>
</feature>
<feature type="compositionally biased region" description="Basic and acidic residues" evidence="1">
    <location>
        <begin position="43"/>
        <end position="57"/>
    </location>
</feature>
<feature type="compositionally biased region" description="Basic residues" evidence="1">
    <location>
        <begin position="26"/>
        <end position="39"/>
    </location>
</feature>
<dbReference type="AlphaFoldDB" id="A0A914B1F5"/>
<dbReference type="InterPro" id="IPR001849">
    <property type="entry name" value="PH_domain"/>
</dbReference>
<sequence length="718" mass="81601">MVSSSTESDDPAEEMATDHIEERLSSRTRGRSLLKHFSRQRSQGKESSIESEGDHQESMQTIRPKSSGTCTSYSVESEWDRSDELLDLMLAQGKISNEDHKELLHKFATVKNYKNGDAQRMILGNLVKTGRISIDDAVHYSRLLGIVASAETEARTIAEVNNAFQDKRVYNFGVYKYYKHRSCQRRILQIDFQSCQICNIQKGNLNRIFPFAQVTDYESEEGLRFFICFRGHQDYELEADTQEEKQKICRLLCLIVENNKSSAKGRVLTQADFRGTLRRCQQVVKEGFLEKKNHNLYTTYTRRWIRIREGELSYYKPDDDNQQALNILQLSEDVTIVKKLNFNGFSITTRKKVYFFRIIPSGSASAADIEKDRDEWFKAIRFACGDRRDSVAIFGTDDTINKTSMSASEESQPTRESFYQAMRHFQEELERLSLVINNIDERGDATKALIQLQQKARVIETMCSQIRPSSDASFSGISTSVDTESSSHLDQSSTVTLDTGDQSYDELLPPLIKSDRHSLIIGNNWVLHNNSSSGLTNGHSLIVDPPETNGEIQNGYDTHPTNNLEQRTNMIVNGITSCSSGNLSAVFECKCLRSKEVTCKNIHNSNMNAFVNGHEKCPETTAFVNSNQVTANMFLGFAPTRINELPPLPPPPPPILGKLDFMFWGLFLFLFCFVLFLFISLHFFARISSTEHAGLSALMRHLIGFKVLFCIILHRVLP</sequence>
<keyword evidence="5" id="KW-1185">Reference proteome</keyword>
<proteinExistence type="predicted"/>
<feature type="compositionally biased region" description="Basic and acidic residues" evidence="1">
    <location>
        <begin position="16"/>
        <end position="25"/>
    </location>
</feature>
<dbReference type="Pfam" id="PF00169">
    <property type="entry name" value="PH"/>
    <property type="match status" value="1"/>
</dbReference>
<dbReference type="RefSeq" id="XP_038069822.1">
    <property type="nucleotide sequence ID" value="XM_038213894.1"/>
</dbReference>
<accession>A0A914B1F5</accession>
<dbReference type="InterPro" id="IPR051707">
    <property type="entry name" value="PI-Interact_SigTrans_Reg"/>
</dbReference>
<feature type="domain" description="PH" evidence="3">
    <location>
        <begin position="282"/>
        <end position="385"/>
    </location>
</feature>
<feature type="compositionally biased region" description="Polar residues" evidence="1">
    <location>
        <begin position="58"/>
        <end position="74"/>
    </location>
</feature>
<dbReference type="EnsemblMetazoa" id="XM_038213894.1">
    <property type="protein sequence ID" value="XP_038069822.1"/>
    <property type="gene ID" value="LOC119739059"/>
</dbReference>
<evidence type="ECO:0000313" key="5">
    <source>
        <dbReference type="Proteomes" id="UP000887568"/>
    </source>
</evidence>
<dbReference type="OrthoDB" id="410721at2759"/>
<keyword evidence="2" id="KW-1133">Transmembrane helix</keyword>
<dbReference type="PROSITE" id="PS50003">
    <property type="entry name" value="PH_DOMAIN"/>
    <property type="match status" value="1"/>
</dbReference>
<feature type="transmembrane region" description="Helical" evidence="2">
    <location>
        <begin position="661"/>
        <end position="685"/>
    </location>
</feature>
<dbReference type="PANTHER" id="PTHR14336">
    <property type="entry name" value="TANDEM PH DOMAIN CONTAINING PROTEIN"/>
    <property type="match status" value="1"/>
</dbReference>
<evidence type="ECO:0000256" key="2">
    <source>
        <dbReference type="SAM" id="Phobius"/>
    </source>
</evidence>
<dbReference type="PANTHER" id="PTHR14336:SF15">
    <property type="entry name" value="DUAL ADAPTER FOR PHOSPHOTYROSINE AND 3-PHOSPHOTYROSINE AND 3-PHOSPHOINOSITIDE"/>
    <property type="match status" value="1"/>
</dbReference>
<organism evidence="4 5">
    <name type="scientific">Patiria miniata</name>
    <name type="common">Bat star</name>
    <name type="synonym">Asterina miniata</name>
    <dbReference type="NCBI Taxonomy" id="46514"/>
    <lineage>
        <taxon>Eukaryota</taxon>
        <taxon>Metazoa</taxon>
        <taxon>Echinodermata</taxon>
        <taxon>Eleutherozoa</taxon>
        <taxon>Asterozoa</taxon>
        <taxon>Asteroidea</taxon>
        <taxon>Valvatacea</taxon>
        <taxon>Valvatida</taxon>
        <taxon>Asterinidae</taxon>
        <taxon>Patiria</taxon>
    </lineage>
</organism>
<dbReference type="Proteomes" id="UP000887568">
    <property type="component" value="Unplaced"/>
</dbReference>
<reference evidence="4" key="1">
    <citation type="submission" date="2022-11" db="UniProtKB">
        <authorList>
            <consortium name="EnsemblMetazoa"/>
        </authorList>
    </citation>
    <scope>IDENTIFICATION</scope>
</reference>
<keyword evidence="2" id="KW-0812">Transmembrane</keyword>
<feature type="region of interest" description="Disordered" evidence="1">
    <location>
        <begin position="1"/>
        <end position="74"/>
    </location>
</feature>
<keyword evidence="2" id="KW-0472">Membrane</keyword>
<dbReference type="GeneID" id="119739059"/>
<name>A0A914B1F5_PATMI</name>
<dbReference type="SUPFAM" id="SSF50729">
    <property type="entry name" value="PH domain-like"/>
    <property type="match status" value="1"/>
</dbReference>
<evidence type="ECO:0000256" key="1">
    <source>
        <dbReference type="SAM" id="MobiDB-lite"/>
    </source>
</evidence>
<evidence type="ECO:0000259" key="3">
    <source>
        <dbReference type="PROSITE" id="PS50003"/>
    </source>
</evidence>